<comment type="caution">
    <text evidence="1">The sequence shown here is derived from an EMBL/GenBank/DDBJ whole genome shotgun (WGS) entry which is preliminary data.</text>
</comment>
<organism evidence="1">
    <name type="scientific">marine sediment metagenome</name>
    <dbReference type="NCBI Taxonomy" id="412755"/>
    <lineage>
        <taxon>unclassified sequences</taxon>
        <taxon>metagenomes</taxon>
        <taxon>ecological metagenomes</taxon>
    </lineage>
</organism>
<evidence type="ECO:0000313" key="1">
    <source>
        <dbReference type="EMBL" id="KKN43706.1"/>
    </source>
</evidence>
<protein>
    <submittedName>
        <fullName evidence="1">Uncharacterized protein</fullName>
    </submittedName>
</protein>
<accession>A0A0F9T3V0</accession>
<sequence>MTYNNYIIAIGYEGKIISYDYYLTISDRKFNLERNVYPIRTSYEYYLNLDQKNEIVAQLQDCIVGKATFPHGYASGCSMQLGDLIDDYGYEPRIWDICMGHI</sequence>
<dbReference type="EMBL" id="LAZR01001494">
    <property type="protein sequence ID" value="KKN43706.1"/>
    <property type="molecule type" value="Genomic_DNA"/>
</dbReference>
<reference evidence="1" key="1">
    <citation type="journal article" date="2015" name="Nature">
        <title>Complex archaea that bridge the gap between prokaryotes and eukaryotes.</title>
        <authorList>
            <person name="Spang A."/>
            <person name="Saw J.H."/>
            <person name="Jorgensen S.L."/>
            <person name="Zaremba-Niedzwiedzka K."/>
            <person name="Martijn J."/>
            <person name="Lind A.E."/>
            <person name="van Eijk R."/>
            <person name="Schleper C."/>
            <person name="Guy L."/>
            <person name="Ettema T.J."/>
        </authorList>
    </citation>
    <scope>NUCLEOTIDE SEQUENCE</scope>
</reference>
<proteinExistence type="predicted"/>
<dbReference type="AlphaFoldDB" id="A0A0F9T3V0"/>
<gene>
    <name evidence="1" type="ORF">LCGC14_0700470</name>
</gene>
<name>A0A0F9T3V0_9ZZZZ</name>